<dbReference type="Proteomes" id="UP000028090">
    <property type="component" value="Unassembled WGS sequence"/>
</dbReference>
<dbReference type="EMBL" id="JPFT01000009">
    <property type="protein sequence ID" value="KEQ32054.1"/>
    <property type="molecule type" value="Genomic_DNA"/>
</dbReference>
<evidence type="ECO:0000313" key="4">
    <source>
        <dbReference type="Proteomes" id="UP000028022"/>
    </source>
</evidence>
<name>A0A081PS18_STRMT</name>
<dbReference type="EMBL" id="JPFU01000016">
    <property type="protein sequence ID" value="KEQ33491.1"/>
    <property type="molecule type" value="Genomic_DNA"/>
</dbReference>
<proteinExistence type="predicted"/>
<evidence type="ECO:0000313" key="1">
    <source>
        <dbReference type="EMBL" id="KEQ32054.1"/>
    </source>
</evidence>
<comment type="caution">
    <text evidence="2">The sequence shown here is derived from an EMBL/GenBank/DDBJ whole genome shotgun (WGS) entry which is preliminary data.</text>
</comment>
<dbReference type="Proteomes" id="UP000028022">
    <property type="component" value="Unassembled WGS sequence"/>
</dbReference>
<organism evidence="2 5">
    <name type="scientific">Streptococcus mitis</name>
    <dbReference type="NCBI Taxonomy" id="28037"/>
    <lineage>
        <taxon>Bacteria</taxon>
        <taxon>Bacillati</taxon>
        <taxon>Bacillota</taxon>
        <taxon>Bacilli</taxon>
        <taxon>Lactobacillales</taxon>
        <taxon>Streptococcaceae</taxon>
        <taxon>Streptococcus</taxon>
        <taxon>Streptococcus mitis group</taxon>
    </lineage>
</organism>
<evidence type="ECO:0000313" key="3">
    <source>
        <dbReference type="EMBL" id="KEQ43837.1"/>
    </source>
</evidence>
<reference evidence="4 5" key="1">
    <citation type="submission" date="2014-05" db="EMBL/GenBank/DDBJ databases">
        <authorList>
            <person name="Daugherty S.C."/>
            <person name="Tallon L.J."/>
            <person name="Sadzewicz L."/>
            <person name="Kilian M."/>
            <person name="Tettelin H."/>
        </authorList>
    </citation>
    <scope>NUCLEOTIDE SEQUENCE [LARGE SCALE GENOMIC DNA]</scope>
    <source>
        <strain evidence="1 6">SK1126</strain>
        <strain evidence="3 4">SK608</strain>
        <strain evidence="2 5">SK629</strain>
    </source>
</reference>
<protein>
    <submittedName>
        <fullName evidence="2">Uncharacterized protein</fullName>
    </submittedName>
</protein>
<evidence type="ECO:0000313" key="6">
    <source>
        <dbReference type="Proteomes" id="UP000028093"/>
    </source>
</evidence>
<sequence length="42" mass="5103">MLIFRIMDQEISMKIKRETDYFSICKIYAMLKVENERGNKCI</sequence>
<dbReference type="EMBL" id="JPFZ01000014">
    <property type="protein sequence ID" value="KEQ43837.1"/>
    <property type="molecule type" value="Genomic_DNA"/>
</dbReference>
<accession>A0A081PS18</accession>
<dbReference type="AlphaFoldDB" id="A0A081PS18"/>
<dbReference type="Proteomes" id="UP000028093">
    <property type="component" value="Unassembled WGS sequence"/>
</dbReference>
<evidence type="ECO:0000313" key="5">
    <source>
        <dbReference type="Proteomes" id="UP000028090"/>
    </source>
</evidence>
<gene>
    <name evidence="1" type="ORF">SK1126_1813</name>
    <name evidence="3" type="ORF">SK608_1990</name>
    <name evidence="2" type="ORF">SK629_2140</name>
</gene>
<evidence type="ECO:0000313" key="2">
    <source>
        <dbReference type="EMBL" id="KEQ33491.1"/>
    </source>
</evidence>